<dbReference type="Pfam" id="PF08789">
    <property type="entry name" value="PBCV_basic_adap"/>
    <property type="match status" value="2"/>
</dbReference>
<organismHost>
    <name type="scientific">Chlorella</name>
    <dbReference type="NCBI Taxonomy" id="3071"/>
</organismHost>
<reference evidence="3 4" key="1">
    <citation type="journal article" date="1995" name="Virology">
        <title>Analysis of 45 kb of DNA located at the left end of the chlorella virus PBCV-1 genome.</title>
        <authorList>
            <person name="Lu Z."/>
            <person name="Li Y."/>
            <person name="Zhang Y."/>
            <person name="Kutish G.F."/>
            <person name="Rock D.L."/>
            <person name="Van Etten J.L."/>
        </authorList>
    </citation>
    <scope>NUCLEOTIDE SEQUENCE [LARGE SCALE GENOMIC DNA]</scope>
</reference>
<dbReference type="InterPro" id="IPR014897">
    <property type="entry name" value="PBCV_basic_adap"/>
</dbReference>
<dbReference type="GeneID" id="917884"/>
<dbReference type="KEGG" id="vg:917884"/>
<dbReference type="EMBL" id="JF411744">
    <property type="protein sequence ID" value="AAC96461.3"/>
    <property type="molecule type" value="Genomic_DNA"/>
</dbReference>
<reference evidence="3 4" key="2">
    <citation type="journal article" date="1995" name="Virology">
        <title>Analysis of 43 kb of the Chlorella virus PBCV-1 330-kb genome: map positions 45 to 88.</title>
        <authorList>
            <person name="Li Y."/>
            <person name="Lu Z."/>
            <person name="Burbank D.E."/>
            <person name="Kutish G.F."/>
            <person name="Rock D.L."/>
            <person name="Van Etten J.L."/>
        </authorList>
    </citation>
    <scope>NUCLEOTIDE SEQUENCE [LARGE SCALE GENOMIC DNA]</scope>
</reference>
<dbReference type="RefSeq" id="NP_048441.3">
    <property type="nucleotide sequence ID" value="NC_000852.5"/>
</dbReference>
<reference evidence="3 4" key="8">
    <citation type="journal article" date="2010" name="J. Virol.">
        <title>Microarray analysis of Paramecium bursaria chlorella virus 1 transcription.</title>
        <authorList>
            <person name="Yanai-Balser G.M."/>
            <person name="Duncan G.A."/>
            <person name="Eudy J.D."/>
            <person name="Wang D."/>
            <person name="Li X."/>
            <person name="Agarkova I.V."/>
            <person name="Dunigan D.D."/>
            <person name="Van Etten J.L."/>
        </authorList>
    </citation>
    <scope>NUCLEOTIDE SEQUENCE [LARGE SCALE GENOMIC DNA]</scope>
</reference>
<feature type="domain" description="PBCV-specific basic adaptor" evidence="2">
    <location>
        <begin position="2"/>
        <end position="39"/>
    </location>
</feature>
<evidence type="ECO:0000259" key="2">
    <source>
        <dbReference type="Pfam" id="PF08789"/>
    </source>
</evidence>
<reference evidence="3 4" key="3">
    <citation type="journal article" date="1996" name="Virology">
        <title>Analysis of 94 kb of the chlorella virus PBCV-1 330-kb genome: map positions 88 to 182.</title>
        <authorList>
            <person name="Lu Z."/>
            <person name="Li Y."/>
            <person name="Que Q."/>
            <person name="Kutish G.F."/>
            <person name="Rock D.L."/>
            <person name="Van Etten J.L."/>
        </authorList>
    </citation>
    <scope>NUCLEOTIDE SEQUENCE [LARGE SCALE GENOMIC DNA]</scope>
</reference>
<sequence>MTEVNSKGREILTGPRGGKYVIGPTGKKIPVKTVEKSKANKSTSPMTETGKINAKKRVVYKDSKGRTYVKPGDKKIYVKKLFTPKIETKREIIREPVIPPVQNKNAVVRKVAKIWKQKVNNRLKPLRKGRNYDPNVFEMVAPKINIQATNTGAFKKVYSNFIFPIQTAKGKRIDSRAVVATQKNNIRHVDYLADQTDYLKNMNIYDLMTVAAYTHYSHWWLGPYQRSGRILVQFSKFRQDMIFPLFPQMESIIDAGYDVLKPNKVAEFKPYITAFTESKTIVDKYFIYISLAQENVFSNEALKLALQMYVNDFTRIINDSPPVTKPLVVYRGISTDVLKKGSVFKSNQFTSTAYNIEQAVKYSTGNPPHLQRITISRGKHALFIAPVNKFGSYGEYEIVLPPCDFEITGRNRKMKVLVNGRFKNFRVTDLKML</sequence>
<reference evidence="3 4" key="7">
    <citation type="journal article" date="2000" name="Virology">
        <title>Characterization of a beta-1,3-glucanase encoded by chlorella virus PBCV-1.</title>
        <authorList>
            <person name="Sun L."/>
            <person name="Gurnon J.R."/>
            <person name="Adams B.J."/>
            <person name="Graves M.V."/>
            <person name="Van Etten J.L."/>
        </authorList>
    </citation>
    <scope>NUCLEOTIDE SEQUENCE [LARGE SCALE GENOMIC DNA]</scope>
</reference>
<accession>Q84414</accession>
<evidence type="ECO:0000313" key="4">
    <source>
        <dbReference type="Proteomes" id="UP000000862"/>
    </source>
</evidence>
<reference evidence="3 4" key="5">
    <citation type="journal article" date="1997" name="Virology">
        <title>Analysis of 74 kb of DNA located at the right end of the 330-kb chlorella virus PBCV-1 genome.</title>
        <authorList>
            <person name="Li Y."/>
            <person name="Lu Z."/>
            <person name="Sun L."/>
            <person name="Ropp S."/>
            <person name="Kutish G.F."/>
            <person name="Rock D.L."/>
            <person name="Van Etten J.L."/>
        </authorList>
    </citation>
    <scope>NUCLEOTIDE SEQUENCE [LARGE SCALE GENOMIC DNA]</scope>
</reference>
<name>Q84414_PBCV1</name>
<dbReference type="Gene3D" id="3.90.176.10">
    <property type="entry name" value="Toxin ADP-ribosyltransferase, Chain A, domain 1"/>
    <property type="match status" value="1"/>
</dbReference>
<feature type="region of interest" description="Disordered" evidence="1">
    <location>
        <begin position="1"/>
        <end position="25"/>
    </location>
</feature>
<keyword evidence="4" id="KW-1185">Reference proteome</keyword>
<organism evidence="3 4">
    <name type="scientific">Paramecium bursaria Chlorella virus 1</name>
    <name type="common">PBCV-1</name>
    <dbReference type="NCBI Taxonomy" id="10506"/>
    <lineage>
        <taxon>Viruses</taxon>
        <taxon>Varidnaviria</taxon>
        <taxon>Bamfordvirae</taxon>
        <taxon>Nucleocytoviricota</taxon>
        <taxon>Megaviricetes</taxon>
        <taxon>Algavirales</taxon>
        <taxon>Phycodnaviridae</taxon>
        <taxon>Chlorovirus</taxon>
        <taxon>Chlorovirus vanettense</taxon>
    </lineage>
</organism>
<protein>
    <recommendedName>
        <fullName evidence="2">PBCV-specific basic adaptor domain-containing protein</fullName>
    </recommendedName>
</protein>
<reference evidence="3 4" key="4">
    <citation type="journal article" date="1996" name="Virology">
        <title>Analysis of 76 kb of the chlorella virus PBCV-1 330-kb genome: map positions 182 to 258.</title>
        <authorList>
            <person name="Kutish G.F."/>
            <person name="Li Y."/>
            <person name="Lu Z."/>
            <person name="Furuta M."/>
            <person name="Rock D.L."/>
            <person name="Van Etten J.L."/>
        </authorList>
    </citation>
    <scope>NUCLEOTIDE SEQUENCE [LARGE SCALE GENOMIC DNA]</scope>
</reference>
<gene>
    <name evidence="3" type="primary">A092/093L</name>
</gene>
<proteinExistence type="predicted"/>
<feature type="compositionally biased region" description="Basic and acidic residues" evidence="1">
    <location>
        <begin position="1"/>
        <end position="10"/>
    </location>
</feature>
<dbReference type="SUPFAM" id="SSF56399">
    <property type="entry name" value="ADP-ribosylation"/>
    <property type="match status" value="1"/>
</dbReference>
<reference evidence="3 4" key="6">
    <citation type="journal article" date="1999" name="Virology">
        <title>Chlorella virus PBCV-1 encodes a functional homospermidine synthase.</title>
        <authorList>
            <person name="Kaiser A."/>
            <person name="Vollmert M."/>
            <person name="Tholl D."/>
            <person name="Graves M.V."/>
            <person name="Gurnon J.R."/>
            <person name="Xing W."/>
            <person name="Lisec A.D."/>
            <person name="Nickerson K.W."/>
            <person name="Van Etten J.L."/>
        </authorList>
    </citation>
    <scope>NUCLEOTIDE SEQUENCE [LARGE SCALE GENOMIC DNA]</scope>
</reference>
<dbReference type="OrthoDB" id="3075at10239"/>
<feature type="domain" description="PBCV-specific basic adaptor" evidence="2">
    <location>
        <begin position="50"/>
        <end position="86"/>
    </location>
</feature>
<evidence type="ECO:0000313" key="3">
    <source>
        <dbReference type="EMBL" id="AAC96461.3"/>
    </source>
</evidence>
<evidence type="ECO:0000256" key="1">
    <source>
        <dbReference type="SAM" id="MobiDB-lite"/>
    </source>
</evidence>
<dbReference type="Proteomes" id="UP000000862">
    <property type="component" value="Segment"/>
</dbReference>